<reference evidence="6" key="1">
    <citation type="journal article" date="2020" name="mSystems">
        <title>Genome- and Community-Level Interaction Insights into Carbon Utilization and Element Cycling Functions of Hydrothermarchaeota in Hydrothermal Sediment.</title>
        <authorList>
            <person name="Zhou Z."/>
            <person name="Liu Y."/>
            <person name="Xu W."/>
            <person name="Pan J."/>
            <person name="Luo Z.H."/>
            <person name="Li M."/>
        </authorList>
    </citation>
    <scope>NUCLEOTIDE SEQUENCE [LARGE SCALE GENOMIC DNA]</scope>
    <source>
        <strain evidence="6">HyVt-80</strain>
    </source>
</reference>
<accession>A0A7C5HXW8</accession>
<keyword evidence="5" id="KW-0786">Thiamine pyrophosphate</keyword>
<comment type="subunit">
    <text evidence="2">Homodimer.</text>
</comment>
<dbReference type="InterPro" id="IPR029061">
    <property type="entry name" value="THDP-binding"/>
</dbReference>
<evidence type="ECO:0000256" key="5">
    <source>
        <dbReference type="ARBA" id="ARBA00023052"/>
    </source>
</evidence>
<gene>
    <name evidence="6" type="ORF">ENL26_00875</name>
</gene>
<evidence type="ECO:0000256" key="3">
    <source>
        <dbReference type="ARBA" id="ARBA00022679"/>
    </source>
</evidence>
<comment type="cofactor">
    <cofactor evidence="1">
        <name>Mg(2+)</name>
        <dbReference type="ChEBI" id="CHEBI:18420"/>
    </cofactor>
</comment>
<dbReference type="GO" id="GO:0008661">
    <property type="term" value="F:1-deoxy-D-xylulose-5-phosphate synthase activity"/>
    <property type="evidence" value="ECO:0007669"/>
    <property type="project" value="InterPro"/>
</dbReference>
<dbReference type="Gene3D" id="3.40.50.970">
    <property type="match status" value="1"/>
</dbReference>
<dbReference type="Proteomes" id="UP000886129">
    <property type="component" value="Unassembled WGS sequence"/>
</dbReference>
<evidence type="ECO:0000256" key="2">
    <source>
        <dbReference type="ARBA" id="ARBA00011738"/>
    </source>
</evidence>
<sequence>MNTQEPLFKKIKNYSYQELKIFAGEIRDYIKSVVAKNTGHLSSNLGTVEFTLALYRVF</sequence>
<dbReference type="SUPFAM" id="SSF52518">
    <property type="entry name" value="Thiamin diphosphate-binding fold (THDP-binding)"/>
    <property type="match status" value="1"/>
</dbReference>
<dbReference type="InterPro" id="IPR005477">
    <property type="entry name" value="Dxylulose-5-P_synthase"/>
</dbReference>
<protein>
    <recommendedName>
        <fullName evidence="7">Transketolase signature 1 domain-containing protein</fullName>
    </recommendedName>
</protein>
<keyword evidence="4" id="KW-0460">Magnesium</keyword>
<dbReference type="GO" id="GO:0016114">
    <property type="term" value="P:terpenoid biosynthetic process"/>
    <property type="evidence" value="ECO:0007669"/>
    <property type="project" value="InterPro"/>
</dbReference>
<evidence type="ECO:0000256" key="1">
    <source>
        <dbReference type="ARBA" id="ARBA00001946"/>
    </source>
</evidence>
<dbReference type="AlphaFoldDB" id="A0A7C5HXW8"/>
<dbReference type="EMBL" id="DRTH01000049">
    <property type="protein sequence ID" value="HHF08313.1"/>
    <property type="molecule type" value="Genomic_DNA"/>
</dbReference>
<evidence type="ECO:0000256" key="4">
    <source>
        <dbReference type="ARBA" id="ARBA00022842"/>
    </source>
</evidence>
<evidence type="ECO:0008006" key="7">
    <source>
        <dbReference type="Google" id="ProtNLM"/>
    </source>
</evidence>
<keyword evidence="3" id="KW-0808">Transferase</keyword>
<dbReference type="Pfam" id="PF13292">
    <property type="entry name" value="DXP_synthase_N"/>
    <property type="match status" value="1"/>
</dbReference>
<proteinExistence type="predicted"/>
<name>A0A7C5HXW8_9BACT</name>
<organism evidence="6">
    <name type="scientific">Kosmotoga arenicorallina</name>
    <dbReference type="NCBI Taxonomy" id="688066"/>
    <lineage>
        <taxon>Bacteria</taxon>
        <taxon>Thermotogati</taxon>
        <taxon>Thermotogota</taxon>
        <taxon>Thermotogae</taxon>
        <taxon>Kosmotogales</taxon>
        <taxon>Kosmotogaceae</taxon>
        <taxon>Kosmotoga</taxon>
    </lineage>
</organism>
<comment type="caution">
    <text evidence="6">The sequence shown here is derived from an EMBL/GenBank/DDBJ whole genome shotgun (WGS) entry which is preliminary data.</text>
</comment>
<evidence type="ECO:0000313" key="6">
    <source>
        <dbReference type="EMBL" id="HHF08313.1"/>
    </source>
</evidence>
<feature type="non-terminal residue" evidence="6">
    <location>
        <position position="58"/>
    </location>
</feature>